<reference evidence="2 3" key="1">
    <citation type="submission" date="2018-03" db="EMBL/GenBank/DDBJ databases">
        <title>Ahniella affigens gen. nov., sp. nov., a gammaproteobacterium isolated from sandy soil near a stream.</title>
        <authorList>
            <person name="Ko Y."/>
            <person name="Kim J.-H."/>
        </authorList>
    </citation>
    <scope>NUCLEOTIDE SEQUENCE [LARGE SCALE GENOMIC DNA]</scope>
    <source>
        <strain evidence="2 3">D13</strain>
    </source>
</reference>
<gene>
    <name evidence="2" type="ORF">C7S18_22820</name>
</gene>
<organism evidence="2 3">
    <name type="scientific">Ahniella affigens</name>
    <dbReference type="NCBI Taxonomy" id="2021234"/>
    <lineage>
        <taxon>Bacteria</taxon>
        <taxon>Pseudomonadati</taxon>
        <taxon>Pseudomonadota</taxon>
        <taxon>Gammaproteobacteria</taxon>
        <taxon>Lysobacterales</taxon>
        <taxon>Rhodanobacteraceae</taxon>
        <taxon>Ahniella</taxon>
    </lineage>
</organism>
<sequence>MQQIVISGSRHQPWTGIPGLVFPGPPGHGLAMRCLYEAETVIDACLVRDYLESESFAAIVVGDALSGSFGMMPGLVRVLVPEADWPAATAALADWLDTLNPPIPGRLLPWPELNPGIA</sequence>
<evidence type="ECO:0000313" key="2">
    <source>
        <dbReference type="EMBL" id="AVP99833.1"/>
    </source>
</evidence>
<reference evidence="2 3" key="2">
    <citation type="submission" date="2018-03" db="EMBL/GenBank/DDBJ databases">
        <authorList>
            <person name="Keele B.F."/>
        </authorList>
    </citation>
    <scope>NUCLEOTIDE SEQUENCE [LARGE SCALE GENOMIC DNA]</scope>
    <source>
        <strain evidence="2 3">D13</strain>
    </source>
</reference>
<accession>A0A2P1PYC8</accession>
<feature type="domain" description="DUF2007" evidence="1">
    <location>
        <begin position="32"/>
        <end position="95"/>
    </location>
</feature>
<evidence type="ECO:0000313" key="3">
    <source>
        <dbReference type="Proteomes" id="UP000241074"/>
    </source>
</evidence>
<dbReference type="Pfam" id="PF09413">
    <property type="entry name" value="DUF2007"/>
    <property type="match status" value="1"/>
</dbReference>
<protein>
    <recommendedName>
        <fullName evidence="1">DUF2007 domain-containing protein</fullName>
    </recommendedName>
</protein>
<name>A0A2P1PYC8_9GAMM</name>
<dbReference type="Proteomes" id="UP000241074">
    <property type="component" value="Chromosome"/>
</dbReference>
<dbReference type="RefSeq" id="WP_106893752.1">
    <property type="nucleotide sequence ID" value="NZ_CP027860.1"/>
</dbReference>
<proteinExistence type="predicted"/>
<dbReference type="EMBL" id="CP027860">
    <property type="protein sequence ID" value="AVP99833.1"/>
    <property type="molecule type" value="Genomic_DNA"/>
</dbReference>
<dbReference type="InterPro" id="IPR018551">
    <property type="entry name" value="DUF2007"/>
</dbReference>
<evidence type="ECO:0000259" key="1">
    <source>
        <dbReference type="Pfam" id="PF09413"/>
    </source>
</evidence>
<dbReference type="AlphaFoldDB" id="A0A2P1PYC8"/>
<dbReference type="OrthoDB" id="6197669at2"/>
<dbReference type="KEGG" id="xba:C7S18_22820"/>
<keyword evidence="3" id="KW-1185">Reference proteome</keyword>